<dbReference type="EMBL" id="AMYB01000002">
    <property type="protein sequence ID" value="OAD05806.1"/>
    <property type="molecule type" value="Genomic_DNA"/>
</dbReference>
<keyword evidence="7" id="KW-0862">Zinc</keyword>
<comment type="subcellular location">
    <subcellularLocation>
        <location evidence="2">Membrane</location>
        <topology evidence="2">Single-pass membrane protein</topology>
    </subcellularLocation>
</comment>
<dbReference type="VEuPathDB" id="FungiDB:MUCCIDRAFT_182792"/>
<dbReference type="CDD" id="cd16454">
    <property type="entry name" value="RING-H2_PA-TM-RING"/>
    <property type="match status" value="1"/>
</dbReference>
<organism evidence="13 14">
    <name type="scientific">Mucor lusitanicus CBS 277.49</name>
    <dbReference type="NCBI Taxonomy" id="747725"/>
    <lineage>
        <taxon>Eukaryota</taxon>
        <taxon>Fungi</taxon>
        <taxon>Fungi incertae sedis</taxon>
        <taxon>Mucoromycota</taxon>
        <taxon>Mucoromycotina</taxon>
        <taxon>Mucoromycetes</taxon>
        <taxon>Mucorales</taxon>
        <taxon>Mucorineae</taxon>
        <taxon>Mucoraceae</taxon>
        <taxon>Mucor</taxon>
    </lineage>
</organism>
<evidence type="ECO:0000256" key="1">
    <source>
        <dbReference type="ARBA" id="ARBA00000900"/>
    </source>
</evidence>
<keyword evidence="5" id="KW-0479">Metal-binding</keyword>
<sequence>MPRMKPIFTYSLAAVIIIWVMLGAITLPNATRWFRGSGYSIRQDIVSFHLNKSLTIQDAIEVKLAQKEFKDDVFLVDNTPEVPQQGLQGILYNRGEACALHLPNASTFIFQGNMSKIALIEQSTNCYLVDKIMNAERDGAVAAIVYNNSTMSNRQLMGVIPKSIRIPTYHVNYDTGIAMVHDLENIARSPPQEGDTPYMIRVDLLPSSKPALDHWQFALIIVGAMLVTSIISITALQCHMWRMARERRQEENETLTLAEQQQLTADENYWRNIIGQPPRLMPQPRPTKQRLPQSLVDLLPTRIYRDKEVATEEKLCSSKSASSSSLDTAYEPSNCVICLEPFENGDTLRRLPCNHEYHRDCVDVWLTKKCGSCPLCLHYIEIPTVPEEAHAQDQYAADQDYYGPDDLTSTWQSLSRDEEILLRQHPFSYNATPSSAASYTNPYPPA</sequence>
<dbReference type="EC" id="2.3.2.27" evidence="3"/>
<evidence type="ECO:0000256" key="4">
    <source>
        <dbReference type="ARBA" id="ARBA00022692"/>
    </source>
</evidence>
<evidence type="ECO:0000256" key="9">
    <source>
        <dbReference type="ARBA" id="ARBA00023136"/>
    </source>
</evidence>
<evidence type="ECO:0000256" key="2">
    <source>
        <dbReference type="ARBA" id="ARBA00004167"/>
    </source>
</evidence>
<dbReference type="OrthoDB" id="8062037at2759"/>
<evidence type="ECO:0000256" key="6">
    <source>
        <dbReference type="ARBA" id="ARBA00022771"/>
    </source>
</evidence>
<dbReference type="GO" id="GO:0016020">
    <property type="term" value="C:membrane"/>
    <property type="evidence" value="ECO:0007669"/>
    <property type="project" value="UniProtKB-SubCell"/>
</dbReference>
<dbReference type="InterPro" id="IPR003137">
    <property type="entry name" value="PA_domain"/>
</dbReference>
<dbReference type="Pfam" id="PF13639">
    <property type="entry name" value="zf-RING_2"/>
    <property type="match status" value="1"/>
</dbReference>
<dbReference type="InterPro" id="IPR046450">
    <property type="entry name" value="PA_dom_sf"/>
</dbReference>
<keyword evidence="14" id="KW-1185">Reference proteome</keyword>
<feature type="transmembrane region" description="Helical" evidence="11">
    <location>
        <begin position="215"/>
        <end position="238"/>
    </location>
</feature>
<gene>
    <name evidence="13" type="ORF">MUCCIDRAFT_182792</name>
</gene>
<comment type="catalytic activity">
    <reaction evidence="1">
        <text>S-ubiquitinyl-[E2 ubiquitin-conjugating enzyme]-L-cysteine + [acceptor protein]-L-lysine = [E2 ubiquitin-conjugating enzyme]-L-cysteine + N(6)-ubiquitinyl-[acceptor protein]-L-lysine.</text>
        <dbReference type="EC" id="2.3.2.27"/>
    </reaction>
</comment>
<accession>A0A168N5B2</accession>
<name>A0A168N5B2_MUCCL</name>
<keyword evidence="9 11" id="KW-0472">Membrane</keyword>
<dbReference type="PANTHER" id="PTHR47168:SF1">
    <property type="entry name" value="OS02G0798600 PROTEIN"/>
    <property type="match status" value="1"/>
</dbReference>
<dbReference type="PANTHER" id="PTHR47168">
    <property type="entry name" value="RING ZINC FINGER DOMAIN SUPERFAMILY PROTEIN-RELATED"/>
    <property type="match status" value="1"/>
</dbReference>
<dbReference type="SMART" id="SM00184">
    <property type="entry name" value="RING"/>
    <property type="match status" value="1"/>
</dbReference>
<dbReference type="GO" id="GO:0008270">
    <property type="term" value="F:zinc ion binding"/>
    <property type="evidence" value="ECO:0007669"/>
    <property type="project" value="UniProtKB-KW"/>
</dbReference>
<dbReference type="GO" id="GO:0061630">
    <property type="term" value="F:ubiquitin protein ligase activity"/>
    <property type="evidence" value="ECO:0007669"/>
    <property type="project" value="UniProtKB-EC"/>
</dbReference>
<dbReference type="InterPro" id="IPR013083">
    <property type="entry name" value="Znf_RING/FYVE/PHD"/>
</dbReference>
<evidence type="ECO:0000256" key="5">
    <source>
        <dbReference type="ARBA" id="ARBA00022723"/>
    </source>
</evidence>
<dbReference type="InterPro" id="IPR051653">
    <property type="entry name" value="E3_ligase_sorting_rcpt"/>
</dbReference>
<dbReference type="Gene3D" id="3.30.40.10">
    <property type="entry name" value="Zinc/RING finger domain, C3HC4 (zinc finger)"/>
    <property type="match status" value="1"/>
</dbReference>
<comment type="caution">
    <text evidence="13">The sequence shown here is derived from an EMBL/GenBank/DDBJ whole genome shotgun (WGS) entry which is preliminary data.</text>
</comment>
<proteinExistence type="predicted"/>
<evidence type="ECO:0000256" key="7">
    <source>
        <dbReference type="ARBA" id="ARBA00022833"/>
    </source>
</evidence>
<keyword evidence="6 10" id="KW-0863">Zinc-finger</keyword>
<evidence type="ECO:0000313" key="14">
    <source>
        <dbReference type="Proteomes" id="UP000077051"/>
    </source>
</evidence>
<keyword evidence="4 11" id="KW-0812">Transmembrane</keyword>
<evidence type="ECO:0000256" key="8">
    <source>
        <dbReference type="ARBA" id="ARBA00022989"/>
    </source>
</evidence>
<dbReference type="AlphaFoldDB" id="A0A168N5B2"/>
<dbReference type="Pfam" id="PF02225">
    <property type="entry name" value="PA"/>
    <property type="match status" value="1"/>
</dbReference>
<evidence type="ECO:0000256" key="10">
    <source>
        <dbReference type="PROSITE-ProRule" id="PRU00175"/>
    </source>
</evidence>
<keyword evidence="8 11" id="KW-1133">Transmembrane helix</keyword>
<evidence type="ECO:0000256" key="11">
    <source>
        <dbReference type="SAM" id="Phobius"/>
    </source>
</evidence>
<feature type="transmembrane region" description="Helical" evidence="11">
    <location>
        <begin position="7"/>
        <end position="27"/>
    </location>
</feature>
<dbReference type="PROSITE" id="PS50089">
    <property type="entry name" value="ZF_RING_2"/>
    <property type="match status" value="1"/>
</dbReference>
<dbReference type="SUPFAM" id="SSF52025">
    <property type="entry name" value="PA domain"/>
    <property type="match status" value="1"/>
</dbReference>
<dbReference type="InterPro" id="IPR001841">
    <property type="entry name" value="Znf_RING"/>
</dbReference>
<dbReference type="STRING" id="747725.A0A168N5B2"/>
<dbReference type="Proteomes" id="UP000077051">
    <property type="component" value="Unassembled WGS sequence"/>
</dbReference>
<dbReference type="SUPFAM" id="SSF57850">
    <property type="entry name" value="RING/U-box"/>
    <property type="match status" value="1"/>
</dbReference>
<evidence type="ECO:0000259" key="12">
    <source>
        <dbReference type="PROSITE" id="PS50089"/>
    </source>
</evidence>
<evidence type="ECO:0000256" key="3">
    <source>
        <dbReference type="ARBA" id="ARBA00012483"/>
    </source>
</evidence>
<reference evidence="13 14" key="1">
    <citation type="submission" date="2015-06" db="EMBL/GenBank/DDBJ databases">
        <title>Expansion of signal transduction pathways in fungi by whole-genome duplication.</title>
        <authorList>
            <consortium name="DOE Joint Genome Institute"/>
            <person name="Corrochano L.M."/>
            <person name="Kuo A."/>
            <person name="Marcet-Houben M."/>
            <person name="Polaino S."/>
            <person name="Salamov A."/>
            <person name="Villalobos J.M."/>
            <person name="Alvarez M.I."/>
            <person name="Avalos J."/>
            <person name="Benito E.P."/>
            <person name="Benoit I."/>
            <person name="Burger G."/>
            <person name="Camino L.P."/>
            <person name="Canovas D."/>
            <person name="Cerda-Olmedo E."/>
            <person name="Cheng J.-F."/>
            <person name="Dominguez A."/>
            <person name="Elias M."/>
            <person name="Eslava A.P."/>
            <person name="Glaser F."/>
            <person name="Grimwood J."/>
            <person name="Gutierrez G."/>
            <person name="Heitman J."/>
            <person name="Henrissat B."/>
            <person name="Iturriaga E.A."/>
            <person name="Lang B.F."/>
            <person name="Lavin J.L."/>
            <person name="Lee S."/>
            <person name="Li W."/>
            <person name="Lindquist E."/>
            <person name="Lopez-Garcia S."/>
            <person name="Luque E.M."/>
            <person name="Marcos A.T."/>
            <person name="Martin J."/>
            <person name="Mccluskey K."/>
            <person name="Medina H.R."/>
            <person name="Miralles-Duran A."/>
            <person name="Miyazaki A."/>
            <person name="Munoz-Torres E."/>
            <person name="Oguiza J.A."/>
            <person name="Ohm R."/>
            <person name="Olmedo M."/>
            <person name="Orejas M."/>
            <person name="Ortiz-Castellanos L."/>
            <person name="Pisabarro A.G."/>
            <person name="Rodriguez-Romero J."/>
            <person name="Ruiz-Herrera J."/>
            <person name="Ruiz-Vazquez R."/>
            <person name="Sanz C."/>
            <person name="Schackwitz W."/>
            <person name="Schmutz J."/>
            <person name="Shahriari M."/>
            <person name="Shelest E."/>
            <person name="Silva-Franco F."/>
            <person name="Soanes D."/>
            <person name="Syed K."/>
            <person name="Tagua V.G."/>
            <person name="Talbot N.J."/>
            <person name="Thon M."/>
            <person name="De Vries R.P."/>
            <person name="Wiebenga A."/>
            <person name="Yadav J.S."/>
            <person name="Braun E.L."/>
            <person name="Baker S."/>
            <person name="Garre V."/>
            <person name="Horwitz B."/>
            <person name="Torres-Martinez S."/>
            <person name="Idnurm A."/>
            <person name="Herrera-Estrella A."/>
            <person name="Gabaldon T."/>
            <person name="Grigoriev I.V."/>
        </authorList>
    </citation>
    <scope>NUCLEOTIDE SEQUENCE [LARGE SCALE GENOMIC DNA]</scope>
    <source>
        <strain evidence="13 14">CBS 277.49</strain>
    </source>
</reference>
<feature type="domain" description="RING-type" evidence="12">
    <location>
        <begin position="335"/>
        <end position="376"/>
    </location>
</feature>
<evidence type="ECO:0000313" key="13">
    <source>
        <dbReference type="EMBL" id="OAD05806.1"/>
    </source>
</evidence>
<protein>
    <recommendedName>
        <fullName evidence="3">RING-type E3 ubiquitin transferase</fullName>
        <ecNumber evidence="3">2.3.2.27</ecNumber>
    </recommendedName>
</protein>
<dbReference type="Gene3D" id="3.50.30.30">
    <property type="match status" value="1"/>
</dbReference>